<evidence type="ECO:0000256" key="1">
    <source>
        <dbReference type="SAM" id="MobiDB-lite"/>
    </source>
</evidence>
<sequence length="163" mass="18494">MIKLLIQPDLVHLARSFVSKPLPSLAPSASTTRAQQQLQQPQHPDRSRSALTSENFHQLYKGHIVTIAEQMQRSNSPEQSEQREKLHSAVAPRTIYKLPRSYKNRDGSGISGGRVTSRTVNASRSTSKWSPSEEVHFLEMSFEVFQRIVMIFLQNFPCSHVIP</sequence>
<name>A0A183F1D8_9BILA</name>
<feature type="compositionally biased region" description="Polar residues" evidence="1">
    <location>
        <begin position="114"/>
        <end position="125"/>
    </location>
</feature>
<reference evidence="4" key="1">
    <citation type="submission" date="2016-06" db="UniProtKB">
        <authorList>
            <consortium name="WormBaseParasite"/>
        </authorList>
    </citation>
    <scope>IDENTIFICATION</scope>
</reference>
<feature type="compositionally biased region" description="Polar residues" evidence="1">
    <location>
        <begin position="69"/>
        <end position="79"/>
    </location>
</feature>
<feature type="region of interest" description="Disordered" evidence="1">
    <location>
        <begin position="102"/>
        <end position="125"/>
    </location>
</feature>
<reference evidence="2 3" key="2">
    <citation type="submission" date="2018-11" db="EMBL/GenBank/DDBJ databases">
        <authorList>
            <consortium name="Pathogen Informatics"/>
        </authorList>
    </citation>
    <scope>NUCLEOTIDE SEQUENCE [LARGE SCALE GENOMIC DNA]</scope>
</reference>
<feature type="compositionally biased region" description="Low complexity" evidence="1">
    <location>
        <begin position="21"/>
        <end position="42"/>
    </location>
</feature>
<dbReference type="AlphaFoldDB" id="A0A183F1D8"/>
<feature type="region of interest" description="Disordered" evidence="1">
    <location>
        <begin position="68"/>
        <end position="88"/>
    </location>
</feature>
<accession>A0A183F1D8</accession>
<evidence type="ECO:0000313" key="3">
    <source>
        <dbReference type="Proteomes" id="UP000271098"/>
    </source>
</evidence>
<dbReference type="WBParaSite" id="GPUH_0002705901-mRNA-1">
    <property type="protein sequence ID" value="GPUH_0002705901-mRNA-1"/>
    <property type="gene ID" value="GPUH_0002705901"/>
</dbReference>
<evidence type="ECO:0000313" key="4">
    <source>
        <dbReference type="WBParaSite" id="GPUH_0002705901-mRNA-1"/>
    </source>
</evidence>
<proteinExistence type="predicted"/>
<organism evidence="4">
    <name type="scientific">Gongylonema pulchrum</name>
    <dbReference type="NCBI Taxonomy" id="637853"/>
    <lineage>
        <taxon>Eukaryota</taxon>
        <taxon>Metazoa</taxon>
        <taxon>Ecdysozoa</taxon>
        <taxon>Nematoda</taxon>
        <taxon>Chromadorea</taxon>
        <taxon>Rhabditida</taxon>
        <taxon>Spirurina</taxon>
        <taxon>Spiruromorpha</taxon>
        <taxon>Spiruroidea</taxon>
        <taxon>Gongylonematidae</taxon>
        <taxon>Gongylonema</taxon>
    </lineage>
</organism>
<evidence type="ECO:0000313" key="2">
    <source>
        <dbReference type="EMBL" id="VDN49837.1"/>
    </source>
</evidence>
<protein>
    <submittedName>
        <fullName evidence="2 4">Uncharacterized protein</fullName>
    </submittedName>
</protein>
<dbReference type="EMBL" id="UYRT01117374">
    <property type="protein sequence ID" value="VDN49837.1"/>
    <property type="molecule type" value="Genomic_DNA"/>
</dbReference>
<dbReference type="Proteomes" id="UP000271098">
    <property type="component" value="Unassembled WGS sequence"/>
</dbReference>
<keyword evidence="3" id="KW-1185">Reference proteome</keyword>
<feature type="region of interest" description="Disordered" evidence="1">
    <location>
        <begin position="21"/>
        <end position="50"/>
    </location>
</feature>
<gene>
    <name evidence="2" type="ORF">GPUH_LOCUS27029</name>
</gene>